<feature type="compositionally biased region" description="Polar residues" evidence="1">
    <location>
        <begin position="1809"/>
        <end position="1825"/>
    </location>
</feature>
<dbReference type="SMART" id="SM01411">
    <property type="entry name" value="Ephrin_rec_like"/>
    <property type="match status" value="18"/>
</dbReference>
<keyword evidence="2" id="KW-1133">Transmembrane helix</keyword>
<feature type="transmembrane region" description="Helical" evidence="2">
    <location>
        <begin position="2250"/>
        <end position="2271"/>
    </location>
</feature>
<accession>A0A813DJM6</accession>
<gene>
    <name evidence="4" type="ORF">PGLA1383_LOCUS7986</name>
</gene>
<dbReference type="InterPro" id="IPR011641">
    <property type="entry name" value="Tyr-kin_ephrin_A/B_rcpt-like"/>
</dbReference>
<feature type="transmembrane region" description="Helical" evidence="2">
    <location>
        <begin position="1924"/>
        <end position="1946"/>
    </location>
</feature>
<dbReference type="Pfam" id="PF07699">
    <property type="entry name" value="Ephrin_rec_like"/>
    <property type="match status" value="2"/>
</dbReference>
<dbReference type="Proteomes" id="UP000654075">
    <property type="component" value="Unassembled WGS sequence"/>
</dbReference>
<dbReference type="PANTHER" id="PTHR46967">
    <property type="entry name" value="INSULIN-LIKE GROWTH FACTOR BINDING PROTEIN,N-TERMINAL"/>
    <property type="match status" value="1"/>
</dbReference>
<keyword evidence="2" id="KW-0812">Transmembrane</keyword>
<dbReference type="PANTHER" id="PTHR46967:SF1">
    <property type="entry name" value="KERATIN-ASSOCIATED PROTEIN 16-1-LIKE"/>
    <property type="match status" value="1"/>
</dbReference>
<feature type="non-terminal residue" evidence="4">
    <location>
        <position position="2884"/>
    </location>
</feature>
<evidence type="ECO:0000313" key="4">
    <source>
        <dbReference type="EMBL" id="CAE8589210.1"/>
    </source>
</evidence>
<feature type="region of interest" description="Disordered" evidence="1">
    <location>
        <begin position="2143"/>
        <end position="2171"/>
    </location>
</feature>
<keyword evidence="2" id="KW-0472">Membrane</keyword>
<dbReference type="SUPFAM" id="SSF57184">
    <property type="entry name" value="Growth factor receptor domain"/>
    <property type="match status" value="6"/>
</dbReference>
<name>A0A813DJM6_POLGL</name>
<evidence type="ECO:0000256" key="1">
    <source>
        <dbReference type="SAM" id="MobiDB-lite"/>
    </source>
</evidence>
<feature type="domain" description="Tyrosine-protein kinase ephrin type A/B receptor-like" evidence="3">
    <location>
        <begin position="576"/>
        <end position="616"/>
    </location>
</feature>
<proteinExistence type="predicted"/>
<feature type="domain" description="Tyrosine-protein kinase ephrin type A/B receptor-like" evidence="3">
    <location>
        <begin position="1389"/>
        <end position="1428"/>
    </location>
</feature>
<feature type="transmembrane region" description="Helical" evidence="2">
    <location>
        <begin position="2219"/>
        <end position="2238"/>
    </location>
</feature>
<evidence type="ECO:0000313" key="5">
    <source>
        <dbReference type="Proteomes" id="UP000654075"/>
    </source>
</evidence>
<comment type="caution">
    <text evidence="4">The sequence shown here is derived from an EMBL/GenBank/DDBJ whole genome shotgun (WGS) entry which is preliminary data.</text>
</comment>
<dbReference type="EMBL" id="CAJNNV010003546">
    <property type="protein sequence ID" value="CAE8589210.1"/>
    <property type="molecule type" value="Genomic_DNA"/>
</dbReference>
<feature type="region of interest" description="Disordered" evidence="1">
    <location>
        <begin position="1804"/>
        <end position="1825"/>
    </location>
</feature>
<feature type="transmembrane region" description="Helical" evidence="2">
    <location>
        <begin position="2057"/>
        <end position="2082"/>
    </location>
</feature>
<sequence>AICAECDAGKAAAEGSGECNACEAGKAVAPGSGKCSACSPGSFAATILSSTCKVCEPGQFATDFGSTSCGLCEAGWYAELSNQSQCQACSPGRFAELVGVTSCEACPAASHANISGAERCSPCETGRFANQTGSTACMSCPAGTMSGSGVLCLSCQPGRYSSSSGSDQCYPCEAGRAAAKLAGAVVESGRSSCEDCVAGTAARPGSLQCEICPEGSFAGAVQENCDRCPNGTSAPANSSQCEACVAGRFARIGFGSCLLCEGGRSSGPNSSTSIQCPAGHFAMPGSAPCKKCPNGTAAAPGSVQCSKCSPGSTPEDIEQRFCGQCMAGTAAYTNSSVCQTCSVGRFAAPGSKECAECAAGRWAENLSSFCTLCDPGKFAGPGSASCEFCEPGKASLSGKAECTPCQPGSFSAAGADHCGVCSPGQFAKSGGQCEDCPVGKFSGLEGSISCEMCLPGTAAGHGQASCDICPSGTSSLAGQGNCTVCPAGKAAVGQSAECEVCSSGRAAKSRSKSCEECLQGYFAVPASPICSPCPAGTRAAVDKGGCETCQAGRFAAASSILCRACPRGSVTEVAGKGGCKLCPLGRYQQAEAMTSCDLCPTGRYNDTGGSTSQDDCAECDGKATLGPGANGSEHCIRPEVNQTFRCFSGRSCAVAGIRGQGLQPMQHYGLVANESCGNAASAVPGFPGMKGGLVGVSEAGSTSLTWQPGVLTAFGGVFQLCWCSNLRPGLDCGQAAHFDFQIGLLEVIGPFPGQHFSCVRGRGCRNLGPLLGHGLSEADGLRLQTSCSQEGEAVSLSSAGPRPENSFTLAGELRFGFGSEPAQAHASSDYVLCWCSGGGGRCPGDFLATAGIFMLSGPTGGQQMTCDLGQSCVIRGMQGVGLQDGDKITVQETCGDSRFLDGLPGDAIAKTNNGKDFDFYESNPVLKSLPGIFHLCWCQPQGSGENECASGADFAAIAGLFIAGGPYPGQSHTCTVNEACSLSLRGVGLQPGDQVMLLSRCGDASAVLVAATGPWAKAKIAEGPDGAHYELQGQNALGSDGVPRQAELCWCPVHGNCSDPRNFAALAAVLDVGCPPGFYRLIGKPPAQDSCRICHRGSFCTGGFLNTLPSRCPSTAATRLQGASAKSNCTCNVGYAYHPPSQTCIACSEGSFKHVSGNLEKCLGQCPQGTTSLPAAGSVTDCYCSAGMFDADPSPTEFNCAAYSADVFDGNPTLATVEAIAYTMNVSMRLTLGARSLVDKEYLNKFLSELRSGLFLHPDEVLEIQLSTETRRLGGGSSGFTGAEARPLCATPSRLLKGQDLPAILVVTGSQLARFDELADALEPQSFAAWVQQLGSESSLAGLEVVNSSNVSNVTLRCPEGLAFPPGSRSVSLDECSCSHGWEVTVLGCQKCPVGTYKSSVGDFVCDACPEHRLLTTIKEGQLSKVACVCQPGTYPSGLDKESIAMCKLCPKNNFCTGGDASSSSCPENTETMGEGAAISRECLCSAGFMNSAGHLAVQIPGVGAVQGELGPCTACPPGWIKASPGEEPCLPCDPGQASNVSTCESCPPGKYSLKASSNCTECSAGEFQDKKQQDRCSLCRDGIVSDDRTKCWPCPKDQTNAGDLAKCVCEQNLMYQSGACVSCPPGGHCVEGIVNHSLEGFWLLRPGNADTYSIAACPFGKKACADRSHCAASYEGSMCAVCAHGFTRLADACVPCGSESLWLSIIGPGIIVAVLAMLLPGVIPTLSQAMRGPTAKPPKTGNELKHMIKGYLANDPAHLDLQKFEIPLMGLSLSGGTVSKASANAAPAARFAKSGSTVSASLARSSSQLGTPRGSNGPEQAATTTGVGSACCDLVAKIGKVRKASSLFLQEHVFGKFRILTLLFQAVANWRDNFEVKFPSILRLPALKLFSQRIEWVRRICNYVLLDMTNYIPSPPRCIIGSLWEFVFAMTTFAIFLLLAAFSSFSMARWSARKRDGQLDFGCSRFVGSWSKSAQNYLEDTSHGVSTTIDMFAPIFFWSTYLLYSSFTSKIVRHLPFPGSTFDCLGGEESQLSLEEACRLRVDYRVVLGDPVYQQVALPCGLVSLIFYIIGIPFIYSAVLFHCRSLLGIPSECDKDMANDRHKNAEAPKVTGKLKSQSLIQEQRFGPVLPCLPCHPERVDKVEEQNASSEQRSLHVDDTDHPGDHQSRSSSWRAQLAPAFSSLSSPYRPRFFYFEIFNMIRQLFLSGILLLFDVSGSLYIFLSILVVMLAVLSHGSSSETAVDEQRKQFEASVLGGTVSFVFFALISYFGSTIVGKAVPDQVTRVAWMKMLDCVEPLAEKLERRTKANMDRDRPRLRWKDVRPILERTGFCWELTWLFSDSRTRDLFCQLALKIAIAELRTPAEPYLQKQGLQWSDVAPLLEEVAIDTLRDALRDPVSFFEGLFATSGTLDLKLAIAQLRDQGTLALRLAIAHLRKPAEPYLQKQGLQWSDVAPLLEEVATLVTVKDALEDPVSFFDGVFATSGTLALKLAIAKLRKPAEPYLQEQGLQWSDVAPVLEEVATMVMLRDALEDPVGFFDGLFAASDTLALKLAIAQLRTPAEPYLQKQRLQWSDVAPALEVVATIVILQEALQDPVSFFESLFATSGTLALRLAIAHLRKPAEPYLQKQGLQWSDVAPLLEEVAIDTLRDALRDPVSFFECLCLFATSGTLALKLAIAQLRTPAEPYLQKQGLQWSDVAPVLEEVATIVTLRDALEDPVGFFDGLFATSDTLALKLAIAQLRKPAEPYVQKQGLQWSDVVPVLEEVAIEILKEALEDPVGFFENLLATSDALALKLAMAQHREPAEPLPPATSYLQTLGSPAEQHQSRRKLPELLDWLHTSLETNENQALQDALQVSTLPPEGLASSRAAPVPEEVARAVTLKE</sequence>
<protein>
    <recommendedName>
        <fullName evidence="3">Tyrosine-protein kinase ephrin type A/B receptor-like domain-containing protein</fullName>
    </recommendedName>
</protein>
<dbReference type="InterPro" id="IPR009030">
    <property type="entry name" value="Growth_fac_rcpt_cys_sf"/>
</dbReference>
<dbReference type="Gene3D" id="2.10.50.10">
    <property type="entry name" value="Tumor Necrosis Factor Receptor, subunit A, domain 2"/>
    <property type="match status" value="8"/>
</dbReference>
<feature type="compositionally biased region" description="Basic and acidic residues" evidence="1">
    <location>
        <begin position="2153"/>
        <end position="2168"/>
    </location>
</feature>
<dbReference type="OrthoDB" id="10035969at2759"/>
<keyword evidence="5" id="KW-1185">Reference proteome</keyword>
<feature type="non-terminal residue" evidence="4">
    <location>
        <position position="1"/>
    </location>
</feature>
<evidence type="ECO:0000259" key="3">
    <source>
        <dbReference type="Pfam" id="PF07699"/>
    </source>
</evidence>
<reference evidence="4" key="1">
    <citation type="submission" date="2021-02" db="EMBL/GenBank/DDBJ databases">
        <authorList>
            <person name="Dougan E. K."/>
            <person name="Rhodes N."/>
            <person name="Thang M."/>
            <person name="Chan C."/>
        </authorList>
    </citation>
    <scope>NUCLEOTIDE SEQUENCE</scope>
</reference>
<evidence type="ECO:0000256" key="2">
    <source>
        <dbReference type="SAM" id="Phobius"/>
    </source>
</evidence>
<feature type="region of interest" description="Disordered" evidence="1">
    <location>
        <begin position="2805"/>
        <end position="2826"/>
    </location>
</feature>
<organism evidence="4 5">
    <name type="scientific">Polarella glacialis</name>
    <name type="common">Dinoflagellate</name>
    <dbReference type="NCBI Taxonomy" id="89957"/>
    <lineage>
        <taxon>Eukaryota</taxon>
        <taxon>Sar</taxon>
        <taxon>Alveolata</taxon>
        <taxon>Dinophyceae</taxon>
        <taxon>Suessiales</taxon>
        <taxon>Suessiaceae</taxon>
        <taxon>Polarella</taxon>
    </lineage>
</organism>